<evidence type="ECO:0000313" key="5">
    <source>
        <dbReference type="RefSeq" id="XP_021845703.1"/>
    </source>
</evidence>
<dbReference type="PANTHER" id="PTHR33463:SF167">
    <property type="entry name" value="PUTATIVE-RELATED"/>
    <property type="match status" value="1"/>
</dbReference>
<name>A0A9R0ICP5_SPIOL</name>
<feature type="chain" id="PRO_5044700908" evidence="2">
    <location>
        <begin position="20"/>
        <end position="365"/>
    </location>
</feature>
<dbReference type="RefSeq" id="XP_021845704.1">
    <property type="nucleotide sequence ID" value="XM_021990012.1"/>
</dbReference>
<dbReference type="AlphaFoldDB" id="A0A9R0ICP5"/>
<reference evidence="4" key="1">
    <citation type="journal article" date="2021" name="Nat. Commun.">
        <title>Genomic analyses provide insights into spinach domestication and the genetic basis of agronomic traits.</title>
        <authorList>
            <person name="Cai X."/>
            <person name="Sun X."/>
            <person name="Xu C."/>
            <person name="Sun H."/>
            <person name="Wang X."/>
            <person name="Ge C."/>
            <person name="Zhang Z."/>
            <person name="Wang Q."/>
            <person name="Fei Z."/>
            <person name="Jiao C."/>
            <person name="Wang Q."/>
        </authorList>
    </citation>
    <scope>NUCLEOTIDE SEQUENCE [LARGE SCALE GENOMIC DNA]</scope>
    <source>
        <strain evidence="4">cv. Varoflay</strain>
    </source>
</reference>
<dbReference type="GO" id="GO:0043531">
    <property type="term" value="F:ADP binding"/>
    <property type="evidence" value="ECO:0007669"/>
    <property type="project" value="InterPro"/>
</dbReference>
<sequence length="365" mass="41223">MVCTAIFLGIWGLLTYLSGEASLDERKRILMDETESLTARMQDIQREISSTQVQRGKKRKRDDCHWMTEGQKLVDEGERLLRQVGRWRCFLLGAKIRWDVCKLVNALKVHDKKGDVLLKHALSDARGVCRGYHIPVEQLFGQVASEAFNHLKLLLEDDIIGRIAIHGIRGIGKTFLMKHIHNYALNRFDYVFWVPSPVEFTIKCVQDAVAAVVKCDFACDDDLFVRASKLSGTLAKLGSFALFLDCVPKADFSLEQVGIPVPRESSKCKVVLSTSSTLECKILDCFETVEIERLLKEDAYELFMHKANIGKESVSSLDGFPSLLADRCCGVPQMIENVASRMCSIDDPREWKCALFEFNGVVPLR</sequence>
<accession>A0A9R0ICP5</accession>
<gene>
    <name evidence="5 6" type="primary">LOC110785555</name>
</gene>
<keyword evidence="1" id="KW-0611">Plant defense</keyword>
<dbReference type="SUPFAM" id="SSF52540">
    <property type="entry name" value="P-loop containing nucleoside triphosphate hydrolases"/>
    <property type="match status" value="1"/>
</dbReference>
<dbReference type="Gene3D" id="3.40.50.300">
    <property type="entry name" value="P-loop containing nucleotide triphosphate hydrolases"/>
    <property type="match status" value="1"/>
</dbReference>
<dbReference type="GeneID" id="110785555"/>
<dbReference type="RefSeq" id="XP_021845703.1">
    <property type="nucleotide sequence ID" value="XM_021990011.1"/>
</dbReference>
<dbReference type="Pfam" id="PF00931">
    <property type="entry name" value="NB-ARC"/>
    <property type="match status" value="1"/>
</dbReference>
<dbReference type="InterPro" id="IPR027417">
    <property type="entry name" value="P-loop_NTPase"/>
</dbReference>
<keyword evidence="4" id="KW-1185">Reference proteome</keyword>
<dbReference type="InterPro" id="IPR050905">
    <property type="entry name" value="Plant_NBS-LRR"/>
</dbReference>
<evidence type="ECO:0000313" key="4">
    <source>
        <dbReference type="Proteomes" id="UP000813463"/>
    </source>
</evidence>
<proteinExistence type="predicted"/>
<dbReference type="OrthoDB" id="1707259at2759"/>
<evidence type="ECO:0000313" key="6">
    <source>
        <dbReference type="RefSeq" id="XP_021845704.1"/>
    </source>
</evidence>
<dbReference type="PANTHER" id="PTHR33463">
    <property type="entry name" value="NB-ARC DOMAIN-CONTAINING PROTEIN-RELATED"/>
    <property type="match status" value="1"/>
</dbReference>
<dbReference type="InterPro" id="IPR002182">
    <property type="entry name" value="NB-ARC"/>
</dbReference>
<reference evidence="5 6" key="2">
    <citation type="submission" date="2025-04" db="UniProtKB">
        <authorList>
            <consortium name="RefSeq"/>
        </authorList>
    </citation>
    <scope>IDENTIFICATION</scope>
</reference>
<organism evidence="4 6">
    <name type="scientific">Spinacia oleracea</name>
    <name type="common">Spinach</name>
    <dbReference type="NCBI Taxonomy" id="3562"/>
    <lineage>
        <taxon>Eukaryota</taxon>
        <taxon>Viridiplantae</taxon>
        <taxon>Streptophyta</taxon>
        <taxon>Embryophyta</taxon>
        <taxon>Tracheophyta</taxon>
        <taxon>Spermatophyta</taxon>
        <taxon>Magnoliopsida</taxon>
        <taxon>eudicotyledons</taxon>
        <taxon>Gunneridae</taxon>
        <taxon>Pentapetalae</taxon>
        <taxon>Caryophyllales</taxon>
        <taxon>Chenopodiaceae</taxon>
        <taxon>Chenopodioideae</taxon>
        <taxon>Anserineae</taxon>
        <taxon>Spinacia</taxon>
    </lineage>
</organism>
<feature type="domain" description="NB-ARC" evidence="3">
    <location>
        <begin position="153"/>
        <end position="308"/>
    </location>
</feature>
<evidence type="ECO:0000256" key="1">
    <source>
        <dbReference type="ARBA" id="ARBA00022821"/>
    </source>
</evidence>
<dbReference type="KEGG" id="soe:110785555"/>
<evidence type="ECO:0000256" key="2">
    <source>
        <dbReference type="SAM" id="SignalP"/>
    </source>
</evidence>
<feature type="signal peptide" evidence="2">
    <location>
        <begin position="1"/>
        <end position="19"/>
    </location>
</feature>
<dbReference type="Proteomes" id="UP000813463">
    <property type="component" value="Chromosome 1"/>
</dbReference>
<protein>
    <submittedName>
        <fullName evidence="5 6">Probable disease resistance protein At1g52660</fullName>
    </submittedName>
</protein>
<evidence type="ECO:0000259" key="3">
    <source>
        <dbReference type="Pfam" id="PF00931"/>
    </source>
</evidence>
<keyword evidence="2" id="KW-0732">Signal</keyword>